<organism evidence="1 2">
    <name type="scientific">Wenzhouxiangella sediminis</name>
    <dbReference type="NCBI Taxonomy" id="1792836"/>
    <lineage>
        <taxon>Bacteria</taxon>
        <taxon>Pseudomonadati</taxon>
        <taxon>Pseudomonadota</taxon>
        <taxon>Gammaproteobacteria</taxon>
        <taxon>Chromatiales</taxon>
        <taxon>Wenzhouxiangellaceae</taxon>
        <taxon>Wenzhouxiangella</taxon>
    </lineage>
</organism>
<dbReference type="InterPro" id="IPR050708">
    <property type="entry name" value="T6SS_VgrG/RHS"/>
</dbReference>
<dbReference type="AlphaFoldDB" id="A0A3E1KA78"/>
<dbReference type="RefSeq" id="WP_116650063.1">
    <property type="nucleotide sequence ID" value="NZ_QUZK01000022.1"/>
</dbReference>
<evidence type="ECO:0000313" key="2">
    <source>
        <dbReference type="Proteomes" id="UP000260351"/>
    </source>
</evidence>
<sequence length="169" mass="19177">MTFPDGSQTVTEYEHSHSRVIREIDEAGVVTRHEYDANGNRIRTIEAEGTTVERVTEFEYDALGRLEVIRRLGDEETQTAETSFAYDDKGNLEQITGPENGVESRTHDVMGNVLTRTDPLERTSTYTYDEAGNLTSETNPELETTTFIYDEVGNRVRIIHPDLTETEQV</sequence>
<comment type="caution">
    <text evidence="1">The sequence shown here is derived from an EMBL/GenBank/DDBJ whole genome shotgun (WGS) entry which is preliminary data.</text>
</comment>
<dbReference type="Gene3D" id="2.180.10.10">
    <property type="entry name" value="RHS repeat-associated core"/>
    <property type="match status" value="1"/>
</dbReference>
<evidence type="ECO:0000313" key="1">
    <source>
        <dbReference type="EMBL" id="RFF31215.1"/>
    </source>
</evidence>
<accession>A0A3E1KA78</accession>
<gene>
    <name evidence="1" type="ORF">DZC52_05200</name>
</gene>
<dbReference type="Pfam" id="PF05593">
    <property type="entry name" value="RHS_repeat"/>
    <property type="match status" value="2"/>
</dbReference>
<keyword evidence="2" id="KW-1185">Reference proteome</keyword>
<reference evidence="1 2" key="1">
    <citation type="submission" date="2018-08" db="EMBL/GenBank/DDBJ databases">
        <title>Wenzhouxiangella salilacus sp. nov., a novel bacterium isolated from a saline lake in Xinjiang Province, China.</title>
        <authorList>
            <person name="Han S."/>
        </authorList>
    </citation>
    <scope>NUCLEOTIDE SEQUENCE [LARGE SCALE GENOMIC DNA]</scope>
    <source>
        <strain evidence="1 2">XDB06</strain>
    </source>
</reference>
<dbReference type="Proteomes" id="UP000260351">
    <property type="component" value="Unassembled WGS sequence"/>
</dbReference>
<dbReference type="OrthoDB" id="9816400at2"/>
<dbReference type="EMBL" id="QUZK01000022">
    <property type="protein sequence ID" value="RFF31215.1"/>
    <property type="molecule type" value="Genomic_DNA"/>
</dbReference>
<proteinExistence type="predicted"/>
<dbReference type="InterPro" id="IPR031325">
    <property type="entry name" value="RHS_repeat"/>
</dbReference>
<dbReference type="NCBIfam" id="TIGR01643">
    <property type="entry name" value="YD_repeat_2x"/>
    <property type="match status" value="3"/>
</dbReference>
<name>A0A3E1KA78_9GAMM</name>
<dbReference type="PANTHER" id="PTHR32305">
    <property type="match status" value="1"/>
</dbReference>
<dbReference type="InterPro" id="IPR006530">
    <property type="entry name" value="YD"/>
</dbReference>
<dbReference type="PANTHER" id="PTHR32305:SF15">
    <property type="entry name" value="PROTEIN RHSA-RELATED"/>
    <property type="match status" value="1"/>
</dbReference>
<protein>
    <submittedName>
        <fullName evidence="1">RHS repeat protein</fullName>
    </submittedName>
</protein>